<dbReference type="Proteomes" id="UP000256542">
    <property type="component" value="Unassembled WGS sequence"/>
</dbReference>
<dbReference type="RefSeq" id="WP_115897996.1">
    <property type="nucleotide sequence ID" value="NZ_QUNG01000007.1"/>
</dbReference>
<name>A0A3E0DLN2_9GAMM</name>
<accession>A0A3E0DLN2</accession>
<sequence length="183" mass="21114">MAAKSLQEQLLGAGLVDKKKVKKLKAEKLQHKQKVKKGKAVAEDDAARQAELKAQREEKAAKDRQLNLEKQKELELKAVQGQIRQMIIQNRVRKQDGDIAYHFTDEKKVKQLYVSSDMHEDLTKGRLAIAKLEMAYELIPEPVALKIIERDESFILVCNSRTERVEDEDDPYADFQIPDDLMW</sequence>
<dbReference type="AlphaFoldDB" id="A0A3E0DLN2"/>
<feature type="region of interest" description="Disordered" evidence="1">
    <location>
        <begin position="27"/>
        <end position="60"/>
    </location>
</feature>
<evidence type="ECO:0000313" key="2">
    <source>
        <dbReference type="EMBL" id="REG82994.1"/>
    </source>
</evidence>
<organism evidence="2 3">
    <name type="scientific">Marinomonas pollencensis</name>
    <dbReference type="NCBI Taxonomy" id="491954"/>
    <lineage>
        <taxon>Bacteria</taxon>
        <taxon>Pseudomonadati</taxon>
        <taxon>Pseudomonadota</taxon>
        <taxon>Gammaproteobacteria</taxon>
        <taxon>Oceanospirillales</taxon>
        <taxon>Oceanospirillaceae</taxon>
        <taxon>Marinomonas</taxon>
    </lineage>
</organism>
<evidence type="ECO:0000256" key="1">
    <source>
        <dbReference type="SAM" id="MobiDB-lite"/>
    </source>
</evidence>
<feature type="compositionally biased region" description="Basic and acidic residues" evidence="1">
    <location>
        <begin position="40"/>
        <end position="60"/>
    </location>
</feature>
<gene>
    <name evidence="2" type="ORF">DFP81_107169</name>
</gene>
<reference evidence="2 3" key="1">
    <citation type="submission" date="2018-08" db="EMBL/GenBank/DDBJ databases">
        <title>Genomic Encyclopedia of Type Strains, Phase III (KMG-III): the genomes of soil and plant-associated and newly described type strains.</title>
        <authorList>
            <person name="Whitman W."/>
        </authorList>
    </citation>
    <scope>NUCLEOTIDE SEQUENCE [LARGE SCALE GENOMIC DNA]</scope>
    <source>
        <strain evidence="2 3">CECT 7375</strain>
    </source>
</reference>
<comment type="caution">
    <text evidence="2">The sequence shown here is derived from an EMBL/GenBank/DDBJ whole genome shotgun (WGS) entry which is preliminary data.</text>
</comment>
<dbReference type="OrthoDB" id="5294470at2"/>
<keyword evidence="3" id="KW-1185">Reference proteome</keyword>
<dbReference type="EMBL" id="QUNG01000007">
    <property type="protein sequence ID" value="REG82994.1"/>
    <property type="molecule type" value="Genomic_DNA"/>
</dbReference>
<dbReference type="InterPro" id="IPR018636">
    <property type="entry name" value="DUF2058"/>
</dbReference>
<evidence type="ECO:0000313" key="3">
    <source>
        <dbReference type="Proteomes" id="UP000256542"/>
    </source>
</evidence>
<proteinExistence type="predicted"/>
<evidence type="ECO:0008006" key="4">
    <source>
        <dbReference type="Google" id="ProtNLM"/>
    </source>
</evidence>
<protein>
    <recommendedName>
        <fullName evidence="4">Nucleoprotein/polynucleotide-associated enzyme</fullName>
    </recommendedName>
</protein>
<dbReference type="Pfam" id="PF09831">
    <property type="entry name" value="DUF2058"/>
    <property type="match status" value="1"/>
</dbReference>